<organism evidence="1 2">
    <name type="scientific">Sanghuangporus baumii</name>
    <name type="common">Phellinus baumii</name>
    <dbReference type="NCBI Taxonomy" id="108892"/>
    <lineage>
        <taxon>Eukaryota</taxon>
        <taxon>Fungi</taxon>
        <taxon>Dikarya</taxon>
        <taxon>Basidiomycota</taxon>
        <taxon>Agaricomycotina</taxon>
        <taxon>Agaricomycetes</taxon>
        <taxon>Hymenochaetales</taxon>
        <taxon>Hymenochaetaceae</taxon>
        <taxon>Sanghuangporus</taxon>
    </lineage>
</organism>
<dbReference type="AlphaFoldDB" id="A0A9Q5N6B8"/>
<evidence type="ECO:0008006" key="3">
    <source>
        <dbReference type="Google" id="ProtNLM"/>
    </source>
</evidence>
<accession>A0A9Q5N6B8</accession>
<evidence type="ECO:0000313" key="1">
    <source>
        <dbReference type="EMBL" id="OCB89057.1"/>
    </source>
</evidence>
<evidence type="ECO:0000313" key="2">
    <source>
        <dbReference type="Proteomes" id="UP000757232"/>
    </source>
</evidence>
<dbReference type="OrthoDB" id="2681631at2759"/>
<proteinExistence type="predicted"/>
<dbReference type="EMBL" id="LNZH02000165">
    <property type="protein sequence ID" value="OCB89057.1"/>
    <property type="molecule type" value="Genomic_DNA"/>
</dbReference>
<protein>
    <recommendedName>
        <fullName evidence="3">Retrotransposon gag domain-containing protein</fullName>
    </recommendedName>
</protein>
<dbReference type="Proteomes" id="UP000757232">
    <property type="component" value="Unassembled WGS sequence"/>
</dbReference>
<keyword evidence="2" id="KW-1185">Reference proteome</keyword>
<gene>
    <name evidence="1" type="ORF">A7U60_g3740</name>
</gene>
<name>A0A9Q5N6B8_SANBA</name>
<reference evidence="1" key="1">
    <citation type="submission" date="2016-06" db="EMBL/GenBank/DDBJ databases">
        <title>Draft Genome sequence of the fungus Inonotus baumii.</title>
        <authorList>
            <person name="Zhu H."/>
            <person name="Lin W."/>
        </authorList>
    </citation>
    <scope>NUCLEOTIDE SEQUENCE</scope>
    <source>
        <strain evidence="1">821</strain>
    </source>
</reference>
<comment type="caution">
    <text evidence="1">The sequence shown here is derived from an EMBL/GenBank/DDBJ whole genome shotgun (WGS) entry which is preliminary data.</text>
</comment>
<sequence length="148" mass="16888">MTDLVTAVTLALQTAGEGANQGSKISKKVHVTKLRDFDGEYNYVDFKRELCLYIYAPEAEFRMSKSKIMFALLYMKSSSAACWAESYTSRAVDEDGYLMFIDGWDAFLKKLDTSFDNPARSQKAFKRLNAIYQGDLNADEFFNKFDIC</sequence>